<keyword evidence="4" id="KW-0479">Metal-binding</keyword>
<gene>
    <name evidence="10" type="ORF">NOF53_14525</name>
</gene>
<organism evidence="10 11">
    <name type="scientific">Rhodococcus tibetensis</name>
    <dbReference type="NCBI Taxonomy" id="2965064"/>
    <lineage>
        <taxon>Bacteria</taxon>
        <taxon>Bacillati</taxon>
        <taxon>Actinomycetota</taxon>
        <taxon>Actinomycetes</taxon>
        <taxon>Mycobacteriales</taxon>
        <taxon>Nocardiaceae</taxon>
        <taxon>Rhodococcus</taxon>
    </lineage>
</organism>
<evidence type="ECO:0000313" key="11">
    <source>
        <dbReference type="Proteomes" id="UP001524501"/>
    </source>
</evidence>
<dbReference type="InterPro" id="IPR050415">
    <property type="entry name" value="MRET"/>
</dbReference>
<dbReference type="SUPFAM" id="SSF54292">
    <property type="entry name" value="2Fe-2S ferredoxin-like"/>
    <property type="match status" value="1"/>
</dbReference>
<dbReference type="Proteomes" id="UP001524501">
    <property type="component" value="Unassembled WGS sequence"/>
</dbReference>
<comment type="caution">
    <text evidence="10">The sequence shown here is derived from an EMBL/GenBank/DDBJ whole genome shotgun (WGS) entry which is preliminary data.</text>
</comment>
<dbReference type="InterPro" id="IPR017927">
    <property type="entry name" value="FAD-bd_FR_type"/>
</dbReference>
<comment type="cofactor">
    <cofactor evidence="1">
        <name>FAD</name>
        <dbReference type="ChEBI" id="CHEBI:57692"/>
    </cofactor>
</comment>
<dbReference type="Pfam" id="PF00111">
    <property type="entry name" value="Fer2"/>
    <property type="match status" value="1"/>
</dbReference>
<evidence type="ECO:0000259" key="9">
    <source>
        <dbReference type="PROSITE" id="PS51384"/>
    </source>
</evidence>
<dbReference type="SUPFAM" id="SSF52343">
    <property type="entry name" value="Ferredoxin reductase-like, C-terminal NADP-linked domain"/>
    <property type="match status" value="1"/>
</dbReference>
<keyword evidence="6" id="KW-0408">Iron</keyword>
<reference evidence="10 11" key="1">
    <citation type="submission" date="2022-07" db="EMBL/GenBank/DDBJ databases">
        <title>Degradation activity of malathion, p-nitrophenol and potential low-temperature adaptation strategy of Rhodococcus sp. FXJ9.536.</title>
        <authorList>
            <person name="Huang J."/>
            <person name="Huang Y."/>
        </authorList>
    </citation>
    <scope>NUCLEOTIDE SEQUENCE [LARGE SCALE GENOMIC DNA]</scope>
    <source>
        <strain evidence="10 11">FXJ9.536</strain>
    </source>
</reference>
<sequence>MPLHRDTELELELATKTTGADGVVVLELRDPAGTHLPAWTPGAHIDLVLTPELTRQYSLCGDPADTRVWRVAVLREAMGRGGSQFVHDKLSPGDRVTVRGPRNHFELEPSPRYVFIAGGIGITPILAMVASAENAGAEWTLVYGGRSRGSMAFADTLVERFGDKVMLCPADEHSRIDLPALLGTVRESTLIYCCGPTPLLDAVTEHCDTWPSGTLHVERFTAKDLDDPVRSGSFEVELTLSGKTITVTPEQSVLQAVTAAGVNVISSCEEGTCGTCETPVLGGTVDHRDSLLTPEEQAANDTMMICVSRATCPRLTLEI</sequence>
<evidence type="ECO:0000256" key="6">
    <source>
        <dbReference type="ARBA" id="ARBA00023004"/>
    </source>
</evidence>
<keyword evidence="2" id="KW-0285">Flavoprotein</keyword>
<evidence type="ECO:0000256" key="1">
    <source>
        <dbReference type="ARBA" id="ARBA00001974"/>
    </source>
</evidence>
<evidence type="ECO:0000259" key="8">
    <source>
        <dbReference type="PROSITE" id="PS51085"/>
    </source>
</evidence>
<dbReference type="InterPro" id="IPR017938">
    <property type="entry name" value="Riboflavin_synthase-like_b-brl"/>
</dbReference>
<dbReference type="RefSeq" id="WP_255969599.1">
    <property type="nucleotide sequence ID" value="NZ_JANFQF010000011.1"/>
</dbReference>
<dbReference type="PROSITE" id="PS00197">
    <property type="entry name" value="2FE2S_FER_1"/>
    <property type="match status" value="1"/>
</dbReference>
<feature type="domain" description="2Fe-2S ferredoxin-type" evidence="8">
    <location>
        <begin position="234"/>
        <end position="319"/>
    </location>
</feature>
<evidence type="ECO:0000256" key="7">
    <source>
        <dbReference type="ARBA" id="ARBA00023014"/>
    </source>
</evidence>
<dbReference type="PANTHER" id="PTHR47354">
    <property type="entry name" value="NADH OXIDOREDUCTASE HCR"/>
    <property type="match status" value="1"/>
</dbReference>
<accession>A0ABT1QGX6</accession>
<keyword evidence="7" id="KW-0411">Iron-sulfur</keyword>
<dbReference type="EMBL" id="JANFQF010000011">
    <property type="protein sequence ID" value="MCQ4120372.1"/>
    <property type="molecule type" value="Genomic_DNA"/>
</dbReference>
<dbReference type="InterPro" id="IPR039261">
    <property type="entry name" value="FNR_nucleotide-bd"/>
</dbReference>
<dbReference type="PRINTS" id="PR00409">
    <property type="entry name" value="PHDIOXRDTASE"/>
</dbReference>
<keyword evidence="11" id="KW-1185">Reference proteome</keyword>
<dbReference type="PROSITE" id="PS51085">
    <property type="entry name" value="2FE2S_FER_2"/>
    <property type="match status" value="1"/>
</dbReference>
<dbReference type="PANTHER" id="PTHR47354:SF1">
    <property type="entry name" value="CARNITINE MONOOXYGENASE REDUCTASE SUBUNIT"/>
    <property type="match status" value="1"/>
</dbReference>
<dbReference type="InterPro" id="IPR012675">
    <property type="entry name" value="Beta-grasp_dom_sf"/>
</dbReference>
<evidence type="ECO:0000256" key="2">
    <source>
        <dbReference type="ARBA" id="ARBA00022630"/>
    </source>
</evidence>
<dbReference type="SUPFAM" id="SSF63380">
    <property type="entry name" value="Riboflavin synthase domain-like"/>
    <property type="match status" value="1"/>
</dbReference>
<evidence type="ECO:0000256" key="5">
    <source>
        <dbReference type="ARBA" id="ARBA00023002"/>
    </source>
</evidence>
<dbReference type="Gene3D" id="3.40.50.80">
    <property type="entry name" value="Nucleotide-binding domain of ferredoxin-NADP reductase (FNR) module"/>
    <property type="match status" value="1"/>
</dbReference>
<evidence type="ECO:0000256" key="4">
    <source>
        <dbReference type="ARBA" id="ARBA00022723"/>
    </source>
</evidence>
<evidence type="ECO:0000313" key="10">
    <source>
        <dbReference type="EMBL" id="MCQ4120372.1"/>
    </source>
</evidence>
<feature type="domain" description="FAD-binding FR-type" evidence="9">
    <location>
        <begin position="4"/>
        <end position="108"/>
    </location>
</feature>
<dbReference type="InterPro" id="IPR001041">
    <property type="entry name" value="2Fe-2S_ferredoxin-type"/>
</dbReference>
<dbReference type="InterPro" id="IPR006058">
    <property type="entry name" value="2Fe2S_fd_BS"/>
</dbReference>
<dbReference type="CDD" id="cd06185">
    <property type="entry name" value="PDR_like"/>
    <property type="match status" value="1"/>
</dbReference>
<keyword evidence="3" id="KW-0001">2Fe-2S</keyword>
<name>A0ABT1QGX6_9NOCA</name>
<protein>
    <submittedName>
        <fullName evidence="10">PDR/VanB family oxidoreductase</fullName>
    </submittedName>
</protein>
<dbReference type="InterPro" id="IPR036010">
    <property type="entry name" value="2Fe-2S_ferredoxin-like_sf"/>
</dbReference>
<proteinExistence type="predicted"/>
<dbReference type="Gene3D" id="3.10.20.30">
    <property type="match status" value="1"/>
</dbReference>
<evidence type="ECO:0000256" key="3">
    <source>
        <dbReference type="ARBA" id="ARBA00022714"/>
    </source>
</evidence>
<dbReference type="CDD" id="cd00207">
    <property type="entry name" value="fer2"/>
    <property type="match status" value="1"/>
</dbReference>
<dbReference type="Gene3D" id="2.40.30.10">
    <property type="entry name" value="Translation factors"/>
    <property type="match status" value="1"/>
</dbReference>
<dbReference type="PROSITE" id="PS51384">
    <property type="entry name" value="FAD_FR"/>
    <property type="match status" value="1"/>
</dbReference>
<keyword evidence="5" id="KW-0560">Oxidoreductase</keyword>